<dbReference type="InterPro" id="IPR021047">
    <property type="entry name" value="Mannosyltransferase_CMT1"/>
</dbReference>
<dbReference type="KEGG" id="fox:FOXG_17437"/>
<evidence type="ECO:0000313" key="2">
    <source>
        <dbReference type="Proteomes" id="UP000009097"/>
    </source>
</evidence>
<dbReference type="GeneID" id="28958199"/>
<accession>A0A0J9WC31</accession>
<name>A0A0J9WC31_FUSO4</name>
<organism evidence="1 2">
    <name type="scientific">Fusarium oxysporum f. sp. lycopersici (strain 4287 / CBS 123668 / FGSC 9935 / NRRL 34936)</name>
    <name type="common">Fusarium vascular wilt of tomato</name>
    <dbReference type="NCBI Taxonomy" id="426428"/>
    <lineage>
        <taxon>Eukaryota</taxon>
        <taxon>Fungi</taxon>
        <taxon>Dikarya</taxon>
        <taxon>Ascomycota</taxon>
        <taxon>Pezizomycotina</taxon>
        <taxon>Sordariomycetes</taxon>
        <taxon>Hypocreomycetidae</taxon>
        <taxon>Hypocreales</taxon>
        <taxon>Nectriaceae</taxon>
        <taxon>Fusarium</taxon>
        <taxon>Fusarium oxysporum species complex</taxon>
    </lineage>
</organism>
<gene>
    <name evidence="1" type="ORF">FOXG_17437</name>
</gene>
<dbReference type="Pfam" id="PF11735">
    <property type="entry name" value="CAP59_mtransfer"/>
    <property type="match status" value="1"/>
</dbReference>
<dbReference type="InterPro" id="IPR029044">
    <property type="entry name" value="Nucleotide-diphossugar_trans"/>
</dbReference>
<evidence type="ECO:0008006" key="3">
    <source>
        <dbReference type="Google" id="ProtNLM"/>
    </source>
</evidence>
<protein>
    <recommendedName>
        <fullName evidence="3">Alpha-1,3-mannosyltransferase CMT1</fullName>
    </recommendedName>
</protein>
<dbReference type="PANTHER" id="PTHR34144">
    <property type="entry name" value="CHROMOSOME 8, WHOLE GENOME SHOTGUN SEQUENCE"/>
    <property type="match status" value="1"/>
</dbReference>
<reference evidence="1" key="2">
    <citation type="journal article" date="2010" name="Nature">
        <title>Comparative genomics reveals mobile pathogenicity chromosomes in Fusarium.</title>
        <authorList>
            <person name="Ma L.J."/>
            <person name="van der Does H.C."/>
            <person name="Borkovich K.A."/>
            <person name="Coleman J.J."/>
            <person name="Daboussi M.J."/>
            <person name="Di Pietro A."/>
            <person name="Dufresne M."/>
            <person name="Freitag M."/>
            <person name="Grabherr M."/>
            <person name="Henrissat B."/>
            <person name="Houterman P.M."/>
            <person name="Kang S."/>
            <person name="Shim W.B."/>
            <person name="Woloshuk C."/>
            <person name="Xie X."/>
            <person name="Xu J.R."/>
            <person name="Antoniw J."/>
            <person name="Baker S.E."/>
            <person name="Bluhm B.H."/>
            <person name="Breakspear A."/>
            <person name="Brown D.W."/>
            <person name="Butchko R.A."/>
            <person name="Chapman S."/>
            <person name="Coulson R."/>
            <person name="Coutinho P.M."/>
            <person name="Danchin E.G."/>
            <person name="Diener A."/>
            <person name="Gale L.R."/>
            <person name="Gardiner D.M."/>
            <person name="Goff S."/>
            <person name="Hammond-Kosack K.E."/>
            <person name="Hilburn K."/>
            <person name="Hua-Van A."/>
            <person name="Jonkers W."/>
            <person name="Kazan K."/>
            <person name="Kodira C.D."/>
            <person name="Koehrsen M."/>
            <person name="Kumar L."/>
            <person name="Lee Y.H."/>
            <person name="Li L."/>
            <person name="Manners J.M."/>
            <person name="Miranda-Saavedra D."/>
            <person name="Mukherjee M."/>
            <person name="Park G."/>
            <person name="Park J."/>
            <person name="Park S.Y."/>
            <person name="Proctor R.H."/>
            <person name="Regev A."/>
            <person name="Ruiz-Roldan M.C."/>
            <person name="Sain D."/>
            <person name="Sakthikumar S."/>
            <person name="Sykes S."/>
            <person name="Schwartz D.C."/>
            <person name="Turgeon B.G."/>
            <person name="Wapinski I."/>
            <person name="Yoder O."/>
            <person name="Young S."/>
            <person name="Zeng Q."/>
            <person name="Zhou S."/>
            <person name="Galagan J."/>
            <person name="Cuomo C.A."/>
            <person name="Kistler H.C."/>
            <person name="Rep M."/>
        </authorList>
    </citation>
    <scope>NUCLEOTIDE SEQUENCE [LARGE SCALE GENOMIC DNA]</scope>
    <source>
        <strain evidence="1">4287</strain>
    </source>
</reference>
<dbReference type="RefSeq" id="XP_018258428.1">
    <property type="nucleotide sequence ID" value="XM_018397442.1"/>
</dbReference>
<dbReference type="Proteomes" id="UP000009097">
    <property type="component" value="Unassembled WGS sequence"/>
</dbReference>
<dbReference type="OrthoDB" id="262547at2759"/>
<evidence type="ECO:0000313" key="1">
    <source>
        <dbReference type="EMBL" id="KNB20383.1"/>
    </source>
</evidence>
<proteinExistence type="predicted"/>
<dbReference type="EMBL" id="DS231744">
    <property type="protein sequence ID" value="KNB20383.1"/>
    <property type="molecule type" value="Genomic_DNA"/>
</dbReference>
<sequence length="371" mass="42025">MRNNSTLEDSDVLPAANISAYLKAIFYHQSAGLPSFQCPRINATRYNSLASSPGPSNPTIRYYLALDLRENLILLPRLIGSVVEAIQFLGPQHCMLSIVEGNSPDGTGDVLSALRSHLKALGITYVFQSSPIDPTKTERISSLAALRNLALQPLFEHRDQVTKDTTIIFSNDVTACPDDILELVYQRKSLTADMTCAMDWNLENPRFYDVWISRAMNGDSFLDVPDGDWGNTSELFWNAKETRARFDAKRPFQVFSCWNGAAVFSAQPIIKGLRFRAPKRNECPQGEPQLFCKDMWYRGYGKIAVVPSINLEYKLEMGRKLKEKMGFTSDIVSEQDPDEDHIEWQPDPPAKVKCIAEWDDQYWVPWNESLL</sequence>
<reference evidence="1" key="1">
    <citation type="submission" date="2007-04" db="EMBL/GenBank/DDBJ databases">
        <authorList>
            <consortium name="The Broad Institute Genome Sequencing Platform"/>
            <person name="Birren B."/>
            <person name="Lander E."/>
            <person name="Galagan J."/>
            <person name="Nusbaum C."/>
            <person name="Devon K."/>
            <person name="Ma L.-J."/>
            <person name="Jaffe D."/>
            <person name="Butler J."/>
            <person name="Alvarez P."/>
            <person name="Gnerre S."/>
            <person name="Grabherr M."/>
            <person name="Kleber M."/>
            <person name="Mauceli E."/>
            <person name="Brockman W."/>
            <person name="MacCallum I.A."/>
            <person name="Young S."/>
            <person name="LaButti K."/>
            <person name="DeCaprio D."/>
            <person name="Crawford M."/>
            <person name="Koehrsen M."/>
            <person name="Engels R."/>
            <person name="Montgomery P."/>
            <person name="Pearson M."/>
            <person name="Howarth C."/>
            <person name="Larson L."/>
            <person name="White J."/>
            <person name="O'Leary S."/>
            <person name="Kodira C."/>
            <person name="Zeng Q."/>
            <person name="Yandava C."/>
            <person name="Alvarado L."/>
            <person name="Kistler C."/>
            <person name="Shim W.-B."/>
            <person name="Kang S."/>
            <person name="Woloshuk C."/>
        </authorList>
    </citation>
    <scope>NUCLEOTIDE SEQUENCE</scope>
    <source>
        <strain evidence="1">4287</strain>
    </source>
</reference>
<dbReference type="PANTHER" id="PTHR34144:SF5">
    <property type="entry name" value="ALPHA-1,3-MANNOSYLTRANSFERASE CMT1"/>
    <property type="match status" value="1"/>
</dbReference>
<dbReference type="AlphaFoldDB" id="A0A0J9WC31"/>
<dbReference type="SUPFAM" id="SSF53448">
    <property type="entry name" value="Nucleotide-diphospho-sugar transferases"/>
    <property type="match status" value="1"/>
</dbReference>
<dbReference type="VEuPathDB" id="FungiDB:FOXG_17437"/>